<gene>
    <name evidence="2" type="ORF">F2P81_017548</name>
</gene>
<organism evidence="2 3">
    <name type="scientific">Scophthalmus maximus</name>
    <name type="common">Turbot</name>
    <name type="synonym">Psetta maxima</name>
    <dbReference type="NCBI Taxonomy" id="52904"/>
    <lineage>
        <taxon>Eukaryota</taxon>
        <taxon>Metazoa</taxon>
        <taxon>Chordata</taxon>
        <taxon>Craniata</taxon>
        <taxon>Vertebrata</taxon>
        <taxon>Euteleostomi</taxon>
        <taxon>Actinopterygii</taxon>
        <taxon>Neopterygii</taxon>
        <taxon>Teleostei</taxon>
        <taxon>Neoteleostei</taxon>
        <taxon>Acanthomorphata</taxon>
        <taxon>Carangaria</taxon>
        <taxon>Pleuronectiformes</taxon>
        <taxon>Pleuronectoidei</taxon>
        <taxon>Scophthalmidae</taxon>
        <taxon>Scophthalmus</taxon>
    </lineage>
</organism>
<proteinExistence type="predicted"/>
<comment type="caution">
    <text evidence="2">The sequence shown here is derived from an EMBL/GenBank/DDBJ whole genome shotgun (WGS) entry which is preliminary data.</text>
</comment>
<reference evidence="2 3" key="1">
    <citation type="submission" date="2019-06" db="EMBL/GenBank/DDBJ databases">
        <title>Draft genomes of female and male turbot (Scophthalmus maximus).</title>
        <authorList>
            <person name="Xu H."/>
            <person name="Xu X.-W."/>
            <person name="Shao C."/>
            <person name="Chen S."/>
        </authorList>
    </citation>
    <scope>NUCLEOTIDE SEQUENCE [LARGE SCALE GENOMIC DNA]</scope>
    <source>
        <strain evidence="2">Ysfricsl-2016a</strain>
        <tissue evidence="2">Blood</tissue>
    </source>
</reference>
<dbReference type="EMBL" id="VEVO01000015">
    <property type="protein sequence ID" value="KAF0030817.1"/>
    <property type="molecule type" value="Genomic_DNA"/>
</dbReference>
<feature type="transmembrane region" description="Helical" evidence="1">
    <location>
        <begin position="60"/>
        <end position="78"/>
    </location>
</feature>
<evidence type="ECO:0000313" key="2">
    <source>
        <dbReference type="EMBL" id="KAF0030817.1"/>
    </source>
</evidence>
<dbReference type="AlphaFoldDB" id="A0A6A4SC87"/>
<name>A0A6A4SC87_SCOMX</name>
<keyword evidence="1" id="KW-1133">Transmembrane helix</keyword>
<evidence type="ECO:0000313" key="3">
    <source>
        <dbReference type="Proteomes" id="UP000438429"/>
    </source>
</evidence>
<feature type="transmembrane region" description="Helical" evidence="1">
    <location>
        <begin position="142"/>
        <end position="161"/>
    </location>
</feature>
<evidence type="ECO:0000256" key="1">
    <source>
        <dbReference type="SAM" id="Phobius"/>
    </source>
</evidence>
<keyword evidence="1" id="KW-0472">Membrane</keyword>
<sequence>MQSGPVIVHPLRCLYRDVFQYFTSQRCGYRTLMSCLCYDQSAHDGILVTFEFDIEAVKPTILDIYLHVLFFYFGGFSLKGKHVRNKQKVGPAAADERQALNQMTPLTPTPHPTTLQKKIKSGYDLRSIGGEKKRDGGWDSGALFFFFFFFIIIMLLPSSYWSKFIHVYRLVDMFQTVPDTSSYVKISYEYIVDETFHCGIEL</sequence>
<protein>
    <submittedName>
        <fullName evidence="2">Uncharacterized protein</fullName>
    </submittedName>
</protein>
<keyword evidence="1" id="KW-0812">Transmembrane</keyword>
<dbReference type="Proteomes" id="UP000438429">
    <property type="component" value="Unassembled WGS sequence"/>
</dbReference>
<accession>A0A6A4SC87</accession>